<dbReference type="InterPro" id="IPR002178">
    <property type="entry name" value="PTS_EIIA_type-2_dom"/>
</dbReference>
<evidence type="ECO:0000313" key="3">
    <source>
        <dbReference type="Proteomes" id="UP000295765"/>
    </source>
</evidence>
<protein>
    <submittedName>
        <fullName evidence="2">Phosphotransferase IIA-like nitrogen-regulatory protein PtsN</fullName>
    </submittedName>
</protein>
<dbReference type="InterPro" id="IPR016152">
    <property type="entry name" value="PTrfase/Anion_transptr"/>
</dbReference>
<gene>
    <name evidence="2" type="ORF">EV699_11644</name>
</gene>
<comment type="caution">
    <text evidence="2">The sequence shown here is derived from an EMBL/GenBank/DDBJ whole genome shotgun (WGS) entry which is preliminary data.</text>
</comment>
<dbReference type="GO" id="GO:0030295">
    <property type="term" value="F:protein kinase activator activity"/>
    <property type="evidence" value="ECO:0007669"/>
    <property type="project" value="TreeGrafter"/>
</dbReference>
<dbReference type="Pfam" id="PF00359">
    <property type="entry name" value="PTS_EIIA_2"/>
    <property type="match status" value="1"/>
</dbReference>
<dbReference type="PROSITE" id="PS51094">
    <property type="entry name" value="PTS_EIIA_TYPE_2"/>
    <property type="match status" value="1"/>
</dbReference>
<sequence>MNITDLIAPARVVCRSDVASKKRVLDLVSELIASGGSGCGSREIFDSLVGRERLGSTGLGHGVALPHGRIPGAEQALGAFVKLARGVDFDAIDQQPVDLVFALLVPEHFTDEHLKILAHLAEMFSDRAFCQSLREAADDATLYQRLAAWSAVSRATTS</sequence>
<dbReference type="RefSeq" id="WP_132544124.1">
    <property type="nucleotide sequence ID" value="NZ_SLWY01000016.1"/>
</dbReference>
<keyword evidence="3" id="KW-1185">Reference proteome</keyword>
<organism evidence="2 3">
    <name type="scientific">Plasticicumulans lactativorans</name>
    <dbReference type="NCBI Taxonomy" id="1133106"/>
    <lineage>
        <taxon>Bacteria</taxon>
        <taxon>Pseudomonadati</taxon>
        <taxon>Pseudomonadota</taxon>
        <taxon>Gammaproteobacteria</taxon>
        <taxon>Candidatus Competibacteraceae</taxon>
        <taxon>Plasticicumulans</taxon>
    </lineage>
</organism>
<dbReference type="PROSITE" id="PS00372">
    <property type="entry name" value="PTS_EIIA_TYPE_2_HIS"/>
    <property type="match status" value="1"/>
</dbReference>
<dbReference type="CDD" id="cd00211">
    <property type="entry name" value="PTS_IIA_fru"/>
    <property type="match status" value="1"/>
</dbReference>
<evidence type="ECO:0000313" key="2">
    <source>
        <dbReference type="EMBL" id="TCO80139.1"/>
    </source>
</evidence>
<dbReference type="GO" id="GO:0016740">
    <property type="term" value="F:transferase activity"/>
    <property type="evidence" value="ECO:0007669"/>
    <property type="project" value="UniProtKB-KW"/>
</dbReference>
<dbReference type="Proteomes" id="UP000295765">
    <property type="component" value="Unassembled WGS sequence"/>
</dbReference>
<name>A0A4R2L7M2_9GAMM</name>
<proteinExistence type="predicted"/>
<dbReference type="PANTHER" id="PTHR47738">
    <property type="entry name" value="PTS SYSTEM FRUCTOSE-LIKE EIIA COMPONENT-RELATED"/>
    <property type="match status" value="1"/>
</dbReference>
<keyword evidence="2" id="KW-0808">Transferase</keyword>
<evidence type="ECO:0000259" key="1">
    <source>
        <dbReference type="PROSITE" id="PS51094"/>
    </source>
</evidence>
<dbReference type="AlphaFoldDB" id="A0A4R2L7M2"/>
<dbReference type="EMBL" id="SLWY01000016">
    <property type="protein sequence ID" value="TCO80139.1"/>
    <property type="molecule type" value="Genomic_DNA"/>
</dbReference>
<dbReference type="OrthoDB" id="95460at2"/>
<dbReference type="Gene3D" id="3.40.930.10">
    <property type="entry name" value="Mannitol-specific EII, Chain A"/>
    <property type="match status" value="1"/>
</dbReference>
<feature type="domain" description="PTS EIIA type-2" evidence="1">
    <location>
        <begin position="5"/>
        <end position="149"/>
    </location>
</feature>
<dbReference type="SUPFAM" id="SSF55804">
    <property type="entry name" value="Phoshotransferase/anion transport protein"/>
    <property type="match status" value="1"/>
</dbReference>
<accession>A0A4R2L7M2</accession>
<dbReference type="InterPro" id="IPR051541">
    <property type="entry name" value="PTS_SugarTrans_NitroReg"/>
</dbReference>
<dbReference type="PANTHER" id="PTHR47738:SF1">
    <property type="entry name" value="NITROGEN REGULATORY PROTEIN"/>
    <property type="match status" value="1"/>
</dbReference>
<reference evidence="2 3" key="1">
    <citation type="submission" date="2019-03" db="EMBL/GenBank/DDBJ databases">
        <title>Genomic Encyclopedia of Type Strains, Phase IV (KMG-IV): sequencing the most valuable type-strain genomes for metagenomic binning, comparative biology and taxonomic classification.</title>
        <authorList>
            <person name="Goeker M."/>
        </authorList>
    </citation>
    <scope>NUCLEOTIDE SEQUENCE [LARGE SCALE GENOMIC DNA]</scope>
    <source>
        <strain evidence="2 3">DSM 25287</strain>
    </source>
</reference>